<dbReference type="RefSeq" id="WP_200505031.1">
    <property type="nucleotide sequence ID" value="NZ_JAEHFX010000002.1"/>
</dbReference>
<feature type="signal peptide" evidence="1">
    <location>
        <begin position="1"/>
        <end position="26"/>
    </location>
</feature>
<feature type="chain" id="PRO_5047134445" description="Outer membrane protein beta-barrel domain-containing protein" evidence="1">
    <location>
        <begin position="27"/>
        <end position="171"/>
    </location>
</feature>
<proteinExistence type="predicted"/>
<evidence type="ECO:0000313" key="3">
    <source>
        <dbReference type="Proteomes" id="UP000644147"/>
    </source>
</evidence>
<accession>A0ABS1BYN6</accession>
<gene>
    <name evidence="2" type="ORF">I5M27_04755</name>
</gene>
<evidence type="ECO:0008006" key="4">
    <source>
        <dbReference type="Google" id="ProtNLM"/>
    </source>
</evidence>
<dbReference type="EMBL" id="JAEHFX010000002">
    <property type="protein sequence ID" value="MBK0402282.1"/>
    <property type="molecule type" value="Genomic_DNA"/>
</dbReference>
<evidence type="ECO:0000313" key="2">
    <source>
        <dbReference type="EMBL" id="MBK0402282.1"/>
    </source>
</evidence>
<sequence length="171" mass="18679">MKPEALLFKLKTLPFFLLFSLFFATAHGQAVETNKARNLWWAFGGGGLSSQGGSVGFGLSHQFRPHIISARFVRNYDFDGGGTQAWDAGLLYGRSYKTRNAMISGSAGVGYVGPPSEFGTVGIPLESQIFWTPTRYFGIGVYAFGNLNTKEPFGGALLGLQFGRLTSHYKY</sequence>
<name>A0ABS1BYN6_9BACT</name>
<keyword evidence="1" id="KW-0732">Signal</keyword>
<dbReference type="Proteomes" id="UP000644147">
    <property type="component" value="Unassembled WGS sequence"/>
</dbReference>
<evidence type="ECO:0000256" key="1">
    <source>
        <dbReference type="SAM" id="SignalP"/>
    </source>
</evidence>
<reference evidence="2 3" key="1">
    <citation type="submission" date="2020-12" db="EMBL/GenBank/DDBJ databases">
        <title>Bacterial novel species Adhaeribacter sp. BT258 isolated from soil.</title>
        <authorList>
            <person name="Jung H.-Y."/>
        </authorList>
    </citation>
    <scope>NUCLEOTIDE SEQUENCE [LARGE SCALE GENOMIC DNA]</scope>
    <source>
        <strain evidence="2 3">BT258</strain>
    </source>
</reference>
<protein>
    <recommendedName>
        <fullName evidence="4">Outer membrane protein beta-barrel domain-containing protein</fullName>
    </recommendedName>
</protein>
<organism evidence="2 3">
    <name type="scientific">Adhaeribacter terrigena</name>
    <dbReference type="NCBI Taxonomy" id="2793070"/>
    <lineage>
        <taxon>Bacteria</taxon>
        <taxon>Pseudomonadati</taxon>
        <taxon>Bacteroidota</taxon>
        <taxon>Cytophagia</taxon>
        <taxon>Cytophagales</taxon>
        <taxon>Hymenobacteraceae</taxon>
        <taxon>Adhaeribacter</taxon>
    </lineage>
</organism>
<keyword evidence="3" id="KW-1185">Reference proteome</keyword>
<comment type="caution">
    <text evidence="2">The sequence shown here is derived from an EMBL/GenBank/DDBJ whole genome shotgun (WGS) entry which is preliminary data.</text>
</comment>